<protein>
    <submittedName>
        <fullName evidence="2">Uncharacterized protein</fullName>
    </submittedName>
</protein>
<organism evidence="2 3">
    <name type="scientific">Tulasnella calospora MUT 4182</name>
    <dbReference type="NCBI Taxonomy" id="1051891"/>
    <lineage>
        <taxon>Eukaryota</taxon>
        <taxon>Fungi</taxon>
        <taxon>Dikarya</taxon>
        <taxon>Basidiomycota</taxon>
        <taxon>Agaricomycotina</taxon>
        <taxon>Agaricomycetes</taxon>
        <taxon>Cantharellales</taxon>
        <taxon>Tulasnellaceae</taxon>
        <taxon>Tulasnella</taxon>
    </lineage>
</organism>
<reference evidence="3" key="2">
    <citation type="submission" date="2015-01" db="EMBL/GenBank/DDBJ databases">
        <title>Evolutionary Origins and Diversification of the Mycorrhizal Mutualists.</title>
        <authorList>
            <consortium name="DOE Joint Genome Institute"/>
            <consortium name="Mycorrhizal Genomics Consortium"/>
            <person name="Kohler A."/>
            <person name="Kuo A."/>
            <person name="Nagy L.G."/>
            <person name="Floudas D."/>
            <person name="Copeland A."/>
            <person name="Barry K.W."/>
            <person name="Cichocki N."/>
            <person name="Veneault-Fourrey C."/>
            <person name="LaButti K."/>
            <person name="Lindquist E.A."/>
            <person name="Lipzen A."/>
            <person name="Lundell T."/>
            <person name="Morin E."/>
            <person name="Murat C."/>
            <person name="Riley R."/>
            <person name="Ohm R."/>
            <person name="Sun H."/>
            <person name="Tunlid A."/>
            <person name="Henrissat B."/>
            <person name="Grigoriev I.V."/>
            <person name="Hibbett D.S."/>
            <person name="Martin F."/>
        </authorList>
    </citation>
    <scope>NUCLEOTIDE SEQUENCE [LARGE SCALE GENOMIC DNA]</scope>
    <source>
        <strain evidence="3">MUT 4182</strain>
    </source>
</reference>
<dbReference type="EMBL" id="KN823131">
    <property type="protein sequence ID" value="KIO21677.1"/>
    <property type="molecule type" value="Genomic_DNA"/>
</dbReference>
<dbReference type="OrthoDB" id="3247165at2759"/>
<accession>A0A0C3LJV6</accession>
<evidence type="ECO:0000256" key="1">
    <source>
        <dbReference type="SAM" id="MobiDB-lite"/>
    </source>
</evidence>
<keyword evidence="3" id="KW-1185">Reference proteome</keyword>
<reference evidence="2 3" key="1">
    <citation type="submission" date="2014-04" db="EMBL/GenBank/DDBJ databases">
        <authorList>
            <consortium name="DOE Joint Genome Institute"/>
            <person name="Kuo A."/>
            <person name="Girlanda M."/>
            <person name="Perotto S."/>
            <person name="Kohler A."/>
            <person name="Nagy L.G."/>
            <person name="Floudas D."/>
            <person name="Copeland A."/>
            <person name="Barry K.W."/>
            <person name="Cichocki N."/>
            <person name="Veneault-Fourrey C."/>
            <person name="LaButti K."/>
            <person name="Lindquist E.A."/>
            <person name="Lipzen A."/>
            <person name="Lundell T."/>
            <person name="Morin E."/>
            <person name="Murat C."/>
            <person name="Sun H."/>
            <person name="Tunlid A."/>
            <person name="Henrissat B."/>
            <person name="Grigoriev I.V."/>
            <person name="Hibbett D.S."/>
            <person name="Martin F."/>
            <person name="Nordberg H.P."/>
            <person name="Cantor M.N."/>
            <person name="Hua S.X."/>
        </authorList>
    </citation>
    <scope>NUCLEOTIDE SEQUENCE [LARGE SCALE GENOMIC DNA]</scope>
    <source>
        <strain evidence="2 3">MUT 4182</strain>
    </source>
</reference>
<dbReference type="HOGENOM" id="CLU_1647845_0_0_1"/>
<gene>
    <name evidence="2" type="ORF">M407DRAFT_44095</name>
</gene>
<dbReference type="AlphaFoldDB" id="A0A0C3LJV6"/>
<evidence type="ECO:0000313" key="3">
    <source>
        <dbReference type="Proteomes" id="UP000054248"/>
    </source>
</evidence>
<dbReference type="Proteomes" id="UP000054248">
    <property type="component" value="Unassembled WGS sequence"/>
</dbReference>
<feature type="compositionally biased region" description="Basic and acidic residues" evidence="1">
    <location>
        <begin position="76"/>
        <end position="85"/>
    </location>
</feature>
<evidence type="ECO:0000313" key="2">
    <source>
        <dbReference type="EMBL" id="KIO21677.1"/>
    </source>
</evidence>
<name>A0A0C3LJV6_9AGAM</name>
<feature type="non-terminal residue" evidence="2">
    <location>
        <position position="161"/>
    </location>
</feature>
<feature type="non-terminal residue" evidence="2">
    <location>
        <position position="1"/>
    </location>
</feature>
<proteinExistence type="predicted"/>
<sequence>VTINDLNKPLNEHLRAEELRLDALAVNTLIKYGFAQGSLIPVPNPEFEQKHLTIVPELSFSFNEDTQSRKRKPKRHGAETLPEKRKKTTIDHCSPEIPKCLPFPCPNWDSENYSCAYDSVFAILLSAYHRSVENFRTRFASHCSGSSMLMGLFQQVLDGQI</sequence>
<feature type="region of interest" description="Disordered" evidence="1">
    <location>
        <begin position="64"/>
        <end position="85"/>
    </location>
</feature>